<evidence type="ECO:0000313" key="1">
    <source>
        <dbReference type="EMBL" id="VAW62109.1"/>
    </source>
</evidence>
<reference evidence="1" key="1">
    <citation type="submission" date="2018-06" db="EMBL/GenBank/DDBJ databases">
        <authorList>
            <person name="Zhirakovskaya E."/>
        </authorList>
    </citation>
    <scope>NUCLEOTIDE SEQUENCE</scope>
</reference>
<dbReference type="AlphaFoldDB" id="A0A3B0XK11"/>
<sequence>MKTQQWLGALSVLVCIMFTSSVYATILPNPELTGDDGKSY</sequence>
<dbReference type="EMBL" id="UOFJ01000064">
    <property type="protein sequence ID" value="VAW62109.1"/>
    <property type="molecule type" value="Genomic_DNA"/>
</dbReference>
<proteinExistence type="predicted"/>
<accession>A0A3B0XK11</accession>
<gene>
    <name evidence="1" type="ORF">MNBD_GAMMA10-813</name>
</gene>
<name>A0A3B0XK11_9ZZZZ</name>
<organism evidence="1">
    <name type="scientific">hydrothermal vent metagenome</name>
    <dbReference type="NCBI Taxonomy" id="652676"/>
    <lineage>
        <taxon>unclassified sequences</taxon>
        <taxon>metagenomes</taxon>
        <taxon>ecological metagenomes</taxon>
    </lineage>
</organism>
<feature type="non-terminal residue" evidence="1">
    <location>
        <position position="40"/>
    </location>
</feature>
<protein>
    <submittedName>
        <fullName evidence="1">Uncharacterized protein</fullName>
    </submittedName>
</protein>